<evidence type="ECO:0000256" key="1">
    <source>
        <dbReference type="SAM" id="SignalP"/>
    </source>
</evidence>
<organism evidence="2 3">
    <name type="scientific">Ophiocordyceps camponoti-rufipedis</name>
    <dbReference type="NCBI Taxonomy" id="2004952"/>
    <lineage>
        <taxon>Eukaryota</taxon>
        <taxon>Fungi</taxon>
        <taxon>Dikarya</taxon>
        <taxon>Ascomycota</taxon>
        <taxon>Pezizomycotina</taxon>
        <taxon>Sordariomycetes</taxon>
        <taxon>Hypocreomycetidae</taxon>
        <taxon>Hypocreales</taxon>
        <taxon>Ophiocordycipitaceae</taxon>
        <taxon>Ophiocordyceps</taxon>
    </lineage>
</organism>
<name>A0A2C5YHG2_9HYPO</name>
<accession>A0A2C5YHG2</accession>
<comment type="caution">
    <text evidence="2">The sequence shown here is derived from an EMBL/GenBank/DDBJ whole genome shotgun (WGS) entry which is preliminary data.</text>
</comment>
<gene>
    <name evidence="2" type="ORF">CDD80_530</name>
</gene>
<reference evidence="2 3" key="1">
    <citation type="submission" date="2017-06" db="EMBL/GenBank/DDBJ databases">
        <title>Ant-infecting Ophiocordyceps genomes reveal a high diversity of potential behavioral manipulation genes and a possible major role for enterotoxins.</title>
        <authorList>
            <person name="De Bekker C."/>
            <person name="Evans H.C."/>
            <person name="Brachmann A."/>
            <person name="Hughes D.P."/>
        </authorList>
    </citation>
    <scope>NUCLEOTIDE SEQUENCE [LARGE SCALE GENOMIC DNA]</scope>
    <source>
        <strain evidence="2 3">Map16</strain>
    </source>
</reference>
<dbReference type="EMBL" id="NJES01000116">
    <property type="protein sequence ID" value="PHH77508.1"/>
    <property type="molecule type" value="Genomic_DNA"/>
</dbReference>
<feature type="chain" id="PRO_5012270913" description="RxLR effector protein" evidence="1">
    <location>
        <begin position="20"/>
        <end position="127"/>
    </location>
</feature>
<sequence>MKFITNVLLFGAFATSVLSTAIPEMGEAVEEGVSTVADAPGAVFAEAKRMAAIHLMNDTTWGSRSSSSRRASSDIDLDAEMYRREYVRQVLREQDRETARRLSEYFGADIRALSRDEIVTPPRAVHR</sequence>
<keyword evidence="1" id="KW-0732">Signal</keyword>
<dbReference type="Proteomes" id="UP000226431">
    <property type="component" value="Unassembled WGS sequence"/>
</dbReference>
<feature type="signal peptide" evidence="1">
    <location>
        <begin position="1"/>
        <end position="19"/>
    </location>
</feature>
<protein>
    <recommendedName>
        <fullName evidence="4">RxLR effector protein</fullName>
    </recommendedName>
</protein>
<evidence type="ECO:0000313" key="3">
    <source>
        <dbReference type="Proteomes" id="UP000226431"/>
    </source>
</evidence>
<dbReference type="OrthoDB" id="4928085at2759"/>
<evidence type="ECO:0008006" key="4">
    <source>
        <dbReference type="Google" id="ProtNLM"/>
    </source>
</evidence>
<evidence type="ECO:0000313" key="2">
    <source>
        <dbReference type="EMBL" id="PHH77508.1"/>
    </source>
</evidence>
<dbReference type="AlphaFoldDB" id="A0A2C5YHG2"/>
<keyword evidence="3" id="KW-1185">Reference proteome</keyword>
<proteinExistence type="predicted"/>